<dbReference type="EMBL" id="LCBS01000037">
    <property type="protein sequence ID" value="KKS15344.1"/>
    <property type="molecule type" value="Genomic_DNA"/>
</dbReference>
<comment type="caution">
    <text evidence="2">The sequence shown here is derived from an EMBL/GenBank/DDBJ whole genome shotgun (WGS) entry which is preliminary data.</text>
</comment>
<dbReference type="InterPro" id="IPR003611">
    <property type="entry name" value="NUMOD3"/>
</dbReference>
<gene>
    <name evidence="2" type="ORF">UU72_C0037G0007</name>
</gene>
<dbReference type="AlphaFoldDB" id="A0A0G0WRH6"/>
<name>A0A0G0WRH6_UNCKA</name>
<accession>A0A0G0WRH6</accession>
<sequence length="169" mass="20311">MKGRIFHYLEKAKRRYRSTEKRSFFLRYCGECKKIFPSLKSPAFFCCLSHQAKFLAKRRWKEGHGTGFKKGHPMFLKNWGEYAFQKGHKPKWTLAIKRKLIRSISGKKNPNWGRIYSVEERRNLSERLRAYRVSHPNPFVDVQLFEELNYNPHNDGKLNEFLKEKELKL</sequence>
<protein>
    <recommendedName>
        <fullName evidence="1">Nuclease associated modular domain-containing protein</fullName>
    </recommendedName>
</protein>
<feature type="domain" description="Nuclease associated modular" evidence="1">
    <location>
        <begin position="93"/>
        <end position="125"/>
    </location>
</feature>
<dbReference type="Pfam" id="PF07460">
    <property type="entry name" value="NUMOD3"/>
    <property type="match status" value="1"/>
</dbReference>
<evidence type="ECO:0000313" key="3">
    <source>
        <dbReference type="Proteomes" id="UP000034163"/>
    </source>
</evidence>
<organism evidence="2 3">
    <name type="scientific">candidate division WWE3 bacterium GW2011_GWB1_41_6</name>
    <dbReference type="NCBI Taxonomy" id="1619112"/>
    <lineage>
        <taxon>Bacteria</taxon>
        <taxon>Katanobacteria</taxon>
    </lineage>
</organism>
<evidence type="ECO:0000313" key="2">
    <source>
        <dbReference type="EMBL" id="KKS15344.1"/>
    </source>
</evidence>
<dbReference type="GO" id="GO:0003677">
    <property type="term" value="F:DNA binding"/>
    <property type="evidence" value="ECO:0007669"/>
    <property type="project" value="InterPro"/>
</dbReference>
<dbReference type="Proteomes" id="UP000034163">
    <property type="component" value="Unassembled WGS sequence"/>
</dbReference>
<proteinExistence type="predicted"/>
<reference evidence="2 3" key="1">
    <citation type="journal article" date="2015" name="Nature">
        <title>rRNA introns, odd ribosomes, and small enigmatic genomes across a large radiation of phyla.</title>
        <authorList>
            <person name="Brown C.T."/>
            <person name="Hug L.A."/>
            <person name="Thomas B.C."/>
            <person name="Sharon I."/>
            <person name="Castelle C.J."/>
            <person name="Singh A."/>
            <person name="Wilkins M.J."/>
            <person name="Williams K.H."/>
            <person name="Banfield J.F."/>
        </authorList>
    </citation>
    <scope>NUCLEOTIDE SEQUENCE [LARGE SCALE GENOMIC DNA]</scope>
</reference>
<evidence type="ECO:0000259" key="1">
    <source>
        <dbReference type="Pfam" id="PF07460"/>
    </source>
</evidence>